<dbReference type="SMART" id="SM00389">
    <property type="entry name" value="HOX"/>
    <property type="match status" value="1"/>
</dbReference>
<dbReference type="GO" id="GO:0005634">
    <property type="term" value="C:nucleus"/>
    <property type="evidence" value="ECO:0007669"/>
    <property type="project" value="UniProtKB-SubCell"/>
</dbReference>
<dbReference type="InterPro" id="IPR001356">
    <property type="entry name" value="HD"/>
</dbReference>
<evidence type="ECO:0000256" key="7">
    <source>
        <dbReference type="SAM" id="MobiDB-lite"/>
    </source>
</evidence>
<feature type="compositionally biased region" description="Acidic residues" evidence="7">
    <location>
        <begin position="133"/>
        <end position="158"/>
    </location>
</feature>
<evidence type="ECO:0000313" key="10">
    <source>
        <dbReference type="EMBL" id="CAF3595247.1"/>
    </source>
</evidence>
<evidence type="ECO:0000256" key="3">
    <source>
        <dbReference type="ARBA" id="ARBA00023125"/>
    </source>
</evidence>
<sequence>MSSMTNNGVEISSFYPHLSMMPSLMNTAPKLPPNIYRPNSWMDLSMQPYFYYNIAVNDPNHKRKNATRETTATLKAWLYEHRKNPYPTKNEKMILAMVTKMTLTQVSTWFANARRRLKKENKLNRTTTNSKSEEEEDDDEDEDVDDDVVDDEDENENENESHINIEQERPPVKISNTNNNNNNLKRKHDDNDTNSLQIPAKNRPKIWSIVDVVQSNETKQTKSSSSSSPLHIIHPYITPSIPYLLYPPSSTSSPPHSSEHSTNSLSSLNSSSTSCSPTK</sequence>
<evidence type="ECO:0000256" key="4">
    <source>
        <dbReference type="ARBA" id="ARBA00023155"/>
    </source>
</evidence>
<evidence type="ECO:0000256" key="5">
    <source>
        <dbReference type="ARBA" id="ARBA00023242"/>
    </source>
</evidence>
<dbReference type="Proteomes" id="UP000663833">
    <property type="component" value="Unassembled WGS sequence"/>
</dbReference>
<evidence type="ECO:0000256" key="1">
    <source>
        <dbReference type="ARBA" id="ARBA00004123"/>
    </source>
</evidence>
<dbReference type="GO" id="GO:0000981">
    <property type="term" value="F:DNA-binding transcription factor activity, RNA polymerase II-specific"/>
    <property type="evidence" value="ECO:0007669"/>
    <property type="project" value="InterPro"/>
</dbReference>
<gene>
    <name evidence="9" type="ORF">FME351_LOCUS7667</name>
    <name evidence="11" type="ORF">HFQ381_LOCUS7296</name>
    <name evidence="10" type="ORF">LUA448_LOCUS30146</name>
    <name evidence="12" type="ORF">TSG867_LOCUS6750</name>
</gene>
<dbReference type="Proteomes" id="UP000663851">
    <property type="component" value="Unassembled WGS sequence"/>
</dbReference>
<evidence type="ECO:0000313" key="9">
    <source>
        <dbReference type="EMBL" id="CAF3385631.1"/>
    </source>
</evidence>
<evidence type="ECO:0000256" key="6">
    <source>
        <dbReference type="PROSITE-ProRule" id="PRU00108"/>
    </source>
</evidence>
<evidence type="ECO:0000313" key="12">
    <source>
        <dbReference type="EMBL" id="CAF4308785.1"/>
    </source>
</evidence>
<keyword evidence="5 6" id="KW-0539">Nucleus</keyword>
<keyword evidence="4 6" id="KW-0371">Homeobox</keyword>
<dbReference type="Gene3D" id="1.10.10.60">
    <property type="entry name" value="Homeodomain-like"/>
    <property type="match status" value="1"/>
</dbReference>
<feature type="domain" description="Homeobox" evidence="8">
    <location>
        <begin position="57"/>
        <end position="120"/>
    </location>
</feature>
<dbReference type="EMBL" id="CAJNYU010000718">
    <property type="protein sequence ID" value="CAF3385631.1"/>
    <property type="molecule type" value="Genomic_DNA"/>
</dbReference>
<dbReference type="PANTHER" id="PTHR11211">
    <property type="entry name" value="IROQUOIS-CLASS HOMEODOMAIN PROTEIN IRX"/>
    <property type="match status" value="1"/>
</dbReference>
<dbReference type="Pfam" id="PF05920">
    <property type="entry name" value="Homeobox_KN"/>
    <property type="match status" value="1"/>
</dbReference>
<proteinExistence type="inferred from homology"/>
<dbReference type="CDD" id="cd00086">
    <property type="entry name" value="homeodomain"/>
    <property type="match status" value="1"/>
</dbReference>
<evidence type="ECO:0000256" key="2">
    <source>
        <dbReference type="ARBA" id="ARBA00008446"/>
    </source>
</evidence>
<keyword evidence="3 6" id="KW-0238">DNA-binding</keyword>
<name>A0A817YZG1_9BILA</name>
<feature type="region of interest" description="Disordered" evidence="7">
    <location>
        <begin position="121"/>
        <end position="200"/>
    </location>
</feature>
<dbReference type="PROSITE" id="PS00027">
    <property type="entry name" value="HOMEOBOX_1"/>
    <property type="match status" value="1"/>
</dbReference>
<dbReference type="Proteomes" id="UP000663862">
    <property type="component" value="Unassembled WGS sequence"/>
</dbReference>
<protein>
    <recommendedName>
        <fullName evidence="8">Homeobox domain-containing protein</fullName>
    </recommendedName>
</protein>
<dbReference type="SUPFAM" id="SSF46689">
    <property type="entry name" value="Homeodomain-like"/>
    <property type="match status" value="1"/>
</dbReference>
<dbReference type="GO" id="GO:0030182">
    <property type="term" value="P:neuron differentiation"/>
    <property type="evidence" value="ECO:0007669"/>
    <property type="project" value="TreeGrafter"/>
</dbReference>
<evidence type="ECO:0000259" key="8">
    <source>
        <dbReference type="PROSITE" id="PS50071"/>
    </source>
</evidence>
<organism evidence="9 13">
    <name type="scientific">Rotaria socialis</name>
    <dbReference type="NCBI Taxonomy" id="392032"/>
    <lineage>
        <taxon>Eukaryota</taxon>
        <taxon>Metazoa</taxon>
        <taxon>Spiralia</taxon>
        <taxon>Gnathifera</taxon>
        <taxon>Rotifera</taxon>
        <taxon>Eurotatoria</taxon>
        <taxon>Bdelloidea</taxon>
        <taxon>Philodinida</taxon>
        <taxon>Philodinidae</taxon>
        <taxon>Rotaria</taxon>
    </lineage>
</organism>
<reference evidence="9" key="1">
    <citation type="submission" date="2021-02" db="EMBL/GenBank/DDBJ databases">
        <authorList>
            <person name="Nowell W R."/>
        </authorList>
    </citation>
    <scope>NUCLEOTIDE SEQUENCE</scope>
</reference>
<evidence type="ECO:0000313" key="13">
    <source>
        <dbReference type="Proteomes" id="UP000663869"/>
    </source>
</evidence>
<comment type="subcellular location">
    <subcellularLocation>
        <location evidence="1 6">Nucleus</location>
    </subcellularLocation>
</comment>
<dbReference type="Proteomes" id="UP000663869">
    <property type="component" value="Unassembled WGS sequence"/>
</dbReference>
<dbReference type="InterPro" id="IPR008422">
    <property type="entry name" value="KN_HD"/>
</dbReference>
<comment type="caution">
    <text evidence="9">The sequence shown here is derived from an EMBL/GenBank/DDBJ whole genome shotgun (WGS) entry which is preliminary data.</text>
</comment>
<dbReference type="GO" id="GO:0048468">
    <property type="term" value="P:cell development"/>
    <property type="evidence" value="ECO:0007669"/>
    <property type="project" value="TreeGrafter"/>
</dbReference>
<dbReference type="EMBL" id="CAJNYD010004381">
    <property type="protein sequence ID" value="CAF3595247.1"/>
    <property type="molecule type" value="Genomic_DNA"/>
</dbReference>
<accession>A0A817YZG1</accession>
<dbReference type="GO" id="GO:0000978">
    <property type="term" value="F:RNA polymerase II cis-regulatory region sequence-specific DNA binding"/>
    <property type="evidence" value="ECO:0007669"/>
    <property type="project" value="TreeGrafter"/>
</dbReference>
<dbReference type="FunFam" id="1.10.10.60:FF:000003">
    <property type="entry name" value="Iroquois-class homeobox protein IRX"/>
    <property type="match status" value="1"/>
</dbReference>
<evidence type="ECO:0000313" key="11">
    <source>
        <dbReference type="EMBL" id="CAF4198186.1"/>
    </source>
</evidence>
<feature type="region of interest" description="Disordered" evidence="7">
    <location>
        <begin position="240"/>
        <end position="279"/>
    </location>
</feature>
<dbReference type="EMBL" id="CAJOBO010000346">
    <property type="protein sequence ID" value="CAF4198186.1"/>
    <property type="molecule type" value="Genomic_DNA"/>
</dbReference>
<feature type="DNA-binding region" description="Homeobox" evidence="6">
    <location>
        <begin position="59"/>
        <end position="121"/>
    </location>
</feature>
<feature type="compositionally biased region" description="Basic and acidic residues" evidence="7">
    <location>
        <begin position="159"/>
        <end position="171"/>
    </location>
</feature>
<dbReference type="EMBL" id="CAJOBQ010000255">
    <property type="protein sequence ID" value="CAF4308785.1"/>
    <property type="molecule type" value="Genomic_DNA"/>
</dbReference>
<dbReference type="PROSITE" id="PS50071">
    <property type="entry name" value="HOMEOBOX_2"/>
    <property type="match status" value="1"/>
</dbReference>
<dbReference type="AlphaFoldDB" id="A0A817YZG1"/>
<dbReference type="InterPro" id="IPR017970">
    <property type="entry name" value="Homeobox_CS"/>
</dbReference>
<dbReference type="PANTHER" id="PTHR11211:SF40">
    <property type="entry name" value="MIRROR, ISOFORM C"/>
    <property type="match status" value="1"/>
</dbReference>
<comment type="similarity">
    <text evidence="2">Belongs to the TALE/IRO homeobox family.</text>
</comment>
<dbReference type="InterPro" id="IPR009057">
    <property type="entry name" value="Homeodomain-like_sf"/>
</dbReference>